<protein>
    <recommendedName>
        <fullName evidence="3">SGNH/GDSL hydrolase family protein</fullName>
    </recommendedName>
</protein>
<evidence type="ECO:0000313" key="1">
    <source>
        <dbReference type="EMBL" id="MBW8191636.1"/>
    </source>
</evidence>
<accession>A0ABS7EIQ6</accession>
<comment type="caution">
    <text evidence="1">The sequence shown here is derived from an EMBL/GenBank/DDBJ whole genome shotgun (WGS) entry which is preliminary data.</text>
</comment>
<organism evidence="1 2">
    <name type="scientific">Neiella holothuriorum</name>
    <dbReference type="NCBI Taxonomy" id="2870530"/>
    <lineage>
        <taxon>Bacteria</taxon>
        <taxon>Pseudomonadati</taxon>
        <taxon>Pseudomonadota</taxon>
        <taxon>Gammaproteobacteria</taxon>
        <taxon>Alteromonadales</taxon>
        <taxon>Echinimonadaceae</taxon>
        <taxon>Neiella</taxon>
    </lineage>
</organism>
<dbReference type="RefSeq" id="WP_220104316.1">
    <property type="nucleotide sequence ID" value="NZ_JAHZSS010000013.1"/>
</dbReference>
<evidence type="ECO:0000313" key="2">
    <source>
        <dbReference type="Proteomes" id="UP001166251"/>
    </source>
</evidence>
<keyword evidence="2" id="KW-1185">Reference proteome</keyword>
<name>A0ABS7EIQ6_9GAMM</name>
<evidence type="ECO:0008006" key="3">
    <source>
        <dbReference type="Google" id="ProtNLM"/>
    </source>
</evidence>
<proteinExistence type="predicted"/>
<dbReference type="Proteomes" id="UP001166251">
    <property type="component" value="Unassembled WGS sequence"/>
</dbReference>
<sequence>MIRSFWIKVTLSSALLLVSMLLLPHSDYVRYQSIKTGVYAKSKWLYERASFDETPVNVAFFGTSHTLMAAKAPKLQANLEQELGKTIHISNFAIPQLGRDMHYSLMKMLLSQKKPDLVILEVRESEARDLHPGTHYLAPAVDLIQAPLFVNLRYIDNLYRLPGRNFKLSLVSLWPELFNYQGEFDPANYSGEHYASGNDMDRITQSDREKTKEWLDRARKRKGYSAPYKYNQVGSLKESVFFNANNSYFKDMIALLATHQVDVKFFYLPDYNTTYPPLRDIYSQHAELINLGYDFYARPEVWADLGHLNSKGTQVATEQLTQALVSYYNAN</sequence>
<dbReference type="EMBL" id="JAHZSS010000013">
    <property type="protein sequence ID" value="MBW8191636.1"/>
    <property type="molecule type" value="Genomic_DNA"/>
</dbReference>
<reference evidence="1" key="1">
    <citation type="submission" date="2021-07" db="EMBL/GenBank/DDBJ databases">
        <title>Neiella marina sp. nov., isolated from the intestinal content of sea cucumber Apostichopus japonicus.</title>
        <authorList>
            <person name="Bai X."/>
        </authorList>
    </citation>
    <scope>NUCLEOTIDE SEQUENCE</scope>
    <source>
        <strain evidence="1">126</strain>
    </source>
</reference>
<dbReference type="SUPFAM" id="SSF52266">
    <property type="entry name" value="SGNH hydrolase"/>
    <property type="match status" value="1"/>
</dbReference>
<gene>
    <name evidence="1" type="ORF">K0504_11360</name>
</gene>